<dbReference type="InterPro" id="IPR000182">
    <property type="entry name" value="GNAT_dom"/>
</dbReference>
<evidence type="ECO:0000259" key="1">
    <source>
        <dbReference type="PROSITE" id="PS51186"/>
    </source>
</evidence>
<name>A0A2Z4UCA1_9FIRM</name>
<dbReference type="Gene3D" id="3.40.630.110">
    <property type="entry name" value="GNAT acetyltransferase-like"/>
    <property type="match status" value="1"/>
</dbReference>
<feature type="domain" description="N-acetyltransferase" evidence="1">
    <location>
        <begin position="113"/>
        <end position="255"/>
    </location>
</feature>
<evidence type="ECO:0000313" key="3">
    <source>
        <dbReference type="Proteomes" id="UP000250003"/>
    </source>
</evidence>
<protein>
    <submittedName>
        <fullName evidence="2">GNAT family N-acetyltransferase</fullName>
    </submittedName>
</protein>
<proteinExistence type="predicted"/>
<sequence>MVRMEPAKMADFFQNTRESFLWSCKQGIMGSFYVKEAEQIRAALAVLGDFTFFDGEPDRGLVTFLPKESNPDFRILVPPDKFWGRLIEESYIGHLRKITRYRMKKKTENFDTELLKQASKLPKGYTFQDIDRAFYKRCKEEEWSRDFTAQFSDYEKFRQYGRGVLVLKNGKPVSGASSYSAWQGGIEIEVDTKKEYRRKGLAFACSARLILECLKEGFCPSWDAHTEVSLALAKKLGYELEAPYIAYEVKGVHYE</sequence>
<accession>A0A2Z4UCA1</accession>
<keyword evidence="3" id="KW-1185">Reference proteome</keyword>
<dbReference type="PANTHER" id="PTHR31143:SF2">
    <property type="entry name" value="FR47-LIKE DOMAIN-CONTAINING PROTEIN-RELATED"/>
    <property type="match status" value="1"/>
</dbReference>
<dbReference type="Proteomes" id="UP000250003">
    <property type="component" value="Chromosome"/>
</dbReference>
<dbReference type="GO" id="GO:0016747">
    <property type="term" value="F:acyltransferase activity, transferring groups other than amino-acyl groups"/>
    <property type="evidence" value="ECO:0007669"/>
    <property type="project" value="InterPro"/>
</dbReference>
<organism evidence="2 3">
    <name type="scientific">Blautia argi</name>
    <dbReference type="NCBI Taxonomy" id="1912897"/>
    <lineage>
        <taxon>Bacteria</taxon>
        <taxon>Bacillati</taxon>
        <taxon>Bacillota</taxon>
        <taxon>Clostridia</taxon>
        <taxon>Lachnospirales</taxon>
        <taxon>Lachnospiraceae</taxon>
        <taxon>Blautia</taxon>
    </lineage>
</organism>
<gene>
    <name evidence="2" type="ORF">DQQ01_10360</name>
</gene>
<dbReference type="InterPro" id="IPR042573">
    <property type="entry name" value="GNAT_acetyltra_N"/>
</dbReference>
<evidence type="ECO:0000313" key="2">
    <source>
        <dbReference type="EMBL" id="AWY98484.1"/>
    </source>
</evidence>
<dbReference type="InterPro" id="IPR027365">
    <property type="entry name" value="GNAT_acetyltra_YdfB-like"/>
</dbReference>
<reference evidence="3" key="1">
    <citation type="submission" date="2018-06" db="EMBL/GenBank/DDBJ databases">
        <title>Description of Blautia argi sp. nov., a new anaerobic isolated from dog feces.</title>
        <authorList>
            <person name="Chang Y.-H."/>
            <person name="Paek J."/>
            <person name="Shin Y."/>
        </authorList>
    </citation>
    <scope>NUCLEOTIDE SEQUENCE [LARGE SCALE GENOMIC DNA]</scope>
    <source>
        <strain evidence="3">KCTC 15426</strain>
    </source>
</reference>
<dbReference type="PANTHER" id="PTHR31143">
    <property type="match status" value="1"/>
</dbReference>
<dbReference type="EMBL" id="CP030280">
    <property type="protein sequence ID" value="AWY98484.1"/>
    <property type="molecule type" value="Genomic_DNA"/>
</dbReference>
<dbReference type="SUPFAM" id="SSF55729">
    <property type="entry name" value="Acyl-CoA N-acyltransferases (Nat)"/>
    <property type="match status" value="1"/>
</dbReference>
<dbReference type="Pfam" id="PF12746">
    <property type="entry name" value="GNAT_acetyltran"/>
    <property type="match status" value="1"/>
</dbReference>
<keyword evidence="2" id="KW-0808">Transferase</keyword>
<dbReference type="PROSITE" id="PS51186">
    <property type="entry name" value="GNAT"/>
    <property type="match status" value="1"/>
</dbReference>
<dbReference type="OrthoDB" id="7054616at2"/>
<dbReference type="Gene3D" id="3.40.630.30">
    <property type="match status" value="1"/>
</dbReference>
<dbReference type="RefSeq" id="WP_111919972.1">
    <property type="nucleotide sequence ID" value="NZ_CP030280.1"/>
</dbReference>
<dbReference type="KEGG" id="blau:DQQ01_10360"/>
<dbReference type="AlphaFoldDB" id="A0A2Z4UCA1"/>
<dbReference type="InterPro" id="IPR016181">
    <property type="entry name" value="Acyl_CoA_acyltransferase"/>
</dbReference>